<keyword evidence="3" id="KW-0677">Repeat</keyword>
<dbReference type="InterPro" id="IPR000922">
    <property type="entry name" value="Lectin_gal-bd_dom"/>
</dbReference>
<sequence>MASGLLFLLLLGIGGNMFSEAVSPIDHLIVCEDSMAELKCPQDQGIHVYYAVYGRHDTTTCSFGRPPSQLQNVTCFSFTKLITKNCNGKYNCRITASNSEFGDPCVGTYKYLDVAYSCMYPL</sequence>
<evidence type="ECO:0000256" key="3">
    <source>
        <dbReference type="ARBA" id="ARBA00022737"/>
    </source>
</evidence>
<organism evidence="6 7">
    <name type="scientific">Nothobranchius furzeri</name>
    <name type="common">Turquoise killifish</name>
    <dbReference type="NCBI Taxonomy" id="105023"/>
    <lineage>
        <taxon>Eukaryota</taxon>
        <taxon>Metazoa</taxon>
        <taxon>Chordata</taxon>
        <taxon>Craniata</taxon>
        <taxon>Vertebrata</taxon>
        <taxon>Euteleostomi</taxon>
        <taxon>Actinopterygii</taxon>
        <taxon>Neopterygii</taxon>
        <taxon>Teleostei</taxon>
        <taxon>Neoteleostei</taxon>
        <taxon>Acanthomorphata</taxon>
        <taxon>Ovalentaria</taxon>
        <taxon>Atherinomorphae</taxon>
        <taxon>Cyprinodontiformes</taxon>
        <taxon>Nothobranchiidae</taxon>
        <taxon>Nothobranchius</taxon>
    </lineage>
</organism>
<dbReference type="PROSITE" id="PS50228">
    <property type="entry name" value="SUEL_LECTIN"/>
    <property type="match status" value="1"/>
</dbReference>
<evidence type="ECO:0000256" key="1">
    <source>
        <dbReference type="ARBA" id="ARBA00022546"/>
    </source>
</evidence>
<dbReference type="Proteomes" id="UP000694548">
    <property type="component" value="Unassembled WGS sequence"/>
</dbReference>
<protein>
    <recommendedName>
        <fullName evidence="5">SUEL-type lectin domain-containing protein</fullName>
    </recommendedName>
</protein>
<dbReference type="AlphaFoldDB" id="A0A8C6LGC8"/>
<dbReference type="InterPro" id="IPR043159">
    <property type="entry name" value="Lectin_gal-bd_sf"/>
</dbReference>
<keyword evidence="4" id="KW-0732">Signal</keyword>
<dbReference type="GO" id="GO:0030246">
    <property type="term" value="F:carbohydrate binding"/>
    <property type="evidence" value="ECO:0007669"/>
    <property type="project" value="UniProtKB-KW"/>
</dbReference>
<feature type="domain" description="SUEL-type lectin" evidence="5">
    <location>
        <begin position="30"/>
        <end position="119"/>
    </location>
</feature>
<reference evidence="6" key="2">
    <citation type="submission" date="2025-09" db="UniProtKB">
        <authorList>
            <consortium name="Ensembl"/>
        </authorList>
    </citation>
    <scope>IDENTIFICATION</scope>
</reference>
<keyword evidence="7" id="KW-1185">Reference proteome</keyword>
<dbReference type="Ensembl" id="ENSNFUT00015021731.1">
    <property type="protein sequence ID" value="ENSNFUP00015020755.1"/>
    <property type="gene ID" value="ENSNFUG00015010065.1"/>
</dbReference>
<evidence type="ECO:0000313" key="6">
    <source>
        <dbReference type="Ensembl" id="ENSNFUP00015020755.1"/>
    </source>
</evidence>
<dbReference type="Gene3D" id="2.60.120.740">
    <property type="match status" value="1"/>
</dbReference>
<keyword evidence="1" id="KW-0348">Hemagglutinin</keyword>
<evidence type="ECO:0000313" key="7">
    <source>
        <dbReference type="Proteomes" id="UP000694548"/>
    </source>
</evidence>
<feature type="signal peptide" evidence="4">
    <location>
        <begin position="1"/>
        <end position="21"/>
    </location>
</feature>
<evidence type="ECO:0000256" key="2">
    <source>
        <dbReference type="ARBA" id="ARBA00022734"/>
    </source>
</evidence>
<dbReference type="OrthoDB" id="1100386at2759"/>
<evidence type="ECO:0000256" key="4">
    <source>
        <dbReference type="SAM" id="SignalP"/>
    </source>
</evidence>
<proteinExistence type="predicted"/>
<dbReference type="PANTHER" id="PTHR46780">
    <property type="entry name" value="PROTEIN EVA-1"/>
    <property type="match status" value="1"/>
</dbReference>
<dbReference type="GeneTree" id="ENSGT00990000203979"/>
<dbReference type="Pfam" id="PF02140">
    <property type="entry name" value="SUEL_Lectin"/>
    <property type="match status" value="1"/>
</dbReference>
<gene>
    <name evidence="6" type="primary">LOC129160152</name>
</gene>
<keyword evidence="2" id="KW-0430">Lectin</keyword>
<feature type="chain" id="PRO_5034236555" description="SUEL-type lectin domain-containing protein" evidence="4">
    <location>
        <begin position="22"/>
        <end position="122"/>
    </location>
</feature>
<dbReference type="GeneID" id="129160152"/>
<evidence type="ECO:0000259" key="5">
    <source>
        <dbReference type="PROSITE" id="PS50228"/>
    </source>
</evidence>
<dbReference type="RefSeq" id="XP_054593301.1">
    <property type="nucleotide sequence ID" value="XM_054737326.2"/>
</dbReference>
<dbReference type="FunFam" id="2.60.120.740:FF:000003">
    <property type="entry name" value="Protein eva-1 homolog C"/>
    <property type="match status" value="1"/>
</dbReference>
<name>A0A8C6LGC8_NOTFU</name>
<reference evidence="6" key="1">
    <citation type="submission" date="2025-08" db="UniProtKB">
        <authorList>
            <consortium name="Ensembl"/>
        </authorList>
    </citation>
    <scope>IDENTIFICATION</scope>
</reference>
<accession>A0A8C6LGC8</accession>